<dbReference type="GO" id="GO:0004175">
    <property type="term" value="F:endopeptidase activity"/>
    <property type="evidence" value="ECO:0007669"/>
    <property type="project" value="TreeGrafter"/>
</dbReference>
<dbReference type="OrthoDB" id="7314861at2"/>
<comment type="similarity">
    <text evidence="1 5">Belongs to the peptidase S41A family.</text>
</comment>
<dbReference type="SMART" id="SM00245">
    <property type="entry name" value="TSPc"/>
    <property type="match status" value="1"/>
</dbReference>
<dbReference type="InterPro" id="IPR004447">
    <property type="entry name" value="Peptidase_S41A"/>
</dbReference>
<dbReference type="FunFam" id="2.30.42.10:FF:000063">
    <property type="entry name" value="Peptidase, S41 family"/>
    <property type="match status" value="1"/>
</dbReference>
<evidence type="ECO:0000313" key="8">
    <source>
        <dbReference type="Proteomes" id="UP000193396"/>
    </source>
</evidence>
<dbReference type="STRING" id="1293890.TALK_18430"/>
<dbReference type="CDD" id="cd06782">
    <property type="entry name" value="cpPDZ_CPP-like"/>
    <property type="match status" value="1"/>
</dbReference>
<dbReference type="PANTHER" id="PTHR32060">
    <property type="entry name" value="TAIL-SPECIFIC PROTEASE"/>
    <property type="match status" value="1"/>
</dbReference>
<dbReference type="SUPFAM" id="SSF52096">
    <property type="entry name" value="ClpP/crotonase"/>
    <property type="match status" value="1"/>
</dbReference>
<dbReference type="PANTHER" id="PTHR32060:SF30">
    <property type="entry name" value="CARBOXY-TERMINAL PROCESSING PROTEASE CTPA"/>
    <property type="match status" value="1"/>
</dbReference>
<dbReference type="SUPFAM" id="SSF50156">
    <property type="entry name" value="PDZ domain-like"/>
    <property type="match status" value="1"/>
</dbReference>
<keyword evidence="2 5" id="KW-0645">Protease</keyword>
<feature type="domain" description="PDZ" evidence="6">
    <location>
        <begin position="129"/>
        <end position="198"/>
    </location>
</feature>
<keyword evidence="3 5" id="KW-0378">Hydrolase</keyword>
<protein>
    <submittedName>
        <fullName evidence="7">Carboxyl-terminal protease</fullName>
    </submittedName>
</protein>
<keyword evidence="4 5" id="KW-0720">Serine protease</keyword>
<comment type="caution">
    <text evidence="7">The sequence shown here is derived from an EMBL/GenBank/DDBJ whole genome shotgun (WGS) entry which is preliminary data.</text>
</comment>
<dbReference type="InterPro" id="IPR029045">
    <property type="entry name" value="ClpP/crotonase-like_dom_sf"/>
</dbReference>
<dbReference type="PROSITE" id="PS50106">
    <property type="entry name" value="PDZ"/>
    <property type="match status" value="1"/>
</dbReference>
<dbReference type="RefSeq" id="WP_085620627.1">
    <property type="nucleotide sequence ID" value="NZ_JFKB01000017.1"/>
</dbReference>
<keyword evidence="8" id="KW-1185">Reference proteome</keyword>
<evidence type="ECO:0000256" key="1">
    <source>
        <dbReference type="ARBA" id="ARBA00009179"/>
    </source>
</evidence>
<dbReference type="GO" id="GO:0006508">
    <property type="term" value="P:proteolysis"/>
    <property type="evidence" value="ECO:0007669"/>
    <property type="project" value="UniProtKB-KW"/>
</dbReference>
<evidence type="ECO:0000313" key="7">
    <source>
        <dbReference type="EMBL" id="OSQ44893.1"/>
    </source>
</evidence>
<organism evidence="7 8">
    <name type="scientific">Thalassospira alkalitolerans</name>
    <dbReference type="NCBI Taxonomy" id="1293890"/>
    <lineage>
        <taxon>Bacteria</taxon>
        <taxon>Pseudomonadati</taxon>
        <taxon>Pseudomonadota</taxon>
        <taxon>Alphaproteobacteria</taxon>
        <taxon>Rhodospirillales</taxon>
        <taxon>Thalassospiraceae</taxon>
        <taxon>Thalassospira</taxon>
    </lineage>
</organism>
<dbReference type="GO" id="GO:0030288">
    <property type="term" value="C:outer membrane-bounded periplasmic space"/>
    <property type="evidence" value="ECO:0007669"/>
    <property type="project" value="TreeGrafter"/>
</dbReference>
<dbReference type="GO" id="GO:0008236">
    <property type="term" value="F:serine-type peptidase activity"/>
    <property type="evidence" value="ECO:0007669"/>
    <property type="project" value="UniProtKB-KW"/>
</dbReference>
<dbReference type="InterPro" id="IPR001478">
    <property type="entry name" value="PDZ"/>
</dbReference>
<evidence type="ECO:0000256" key="3">
    <source>
        <dbReference type="ARBA" id="ARBA00022801"/>
    </source>
</evidence>
<dbReference type="NCBIfam" id="TIGR00225">
    <property type="entry name" value="prc"/>
    <property type="match status" value="1"/>
</dbReference>
<evidence type="ECO:0000256" key="5">
    <source>
        <dbReference type="RuleBase" id="RU004404"/>
    </source>
</evidence>
<dbReference type="Gene3D" id="3.30.750.44">
    <property type="match status" value="1"/>
</dbReference>
<dbReference type="EMBL" id="JFKB01000017">
    <property type="protein sequence ID" value="OSQ44893.1"/>
    <property type="molecule type" value="Genomic_DNA"/>
</dbReference>
<dbReference type="Gene3D" id="3.90.226.10">
    <property type="entry name" value="2-enoyl-CoA Hydratase, Chain A, domain 1"/>
    <property type="match status" value="1"/>
</dbReference>
<dbReference type="CDD" id="cd07560">
    <property type="entry name" value="Peptidase_S41_CPP"/>
    <property type="match status" value="1"/>
</dbReference>
<name>A0A1Y2L782_9PROT</name>
<dbReference type="Proteomes" id="UP000193396">
    <property type="component" value="Unassembled WGS sequence"/>
</dbReference>
<dbReference type="AlphaFoldDB" id="A0A1Y2L782"/>
<evidence type="ECO:0000256" key="4">
    <source>
        <dbReference type="ARBA" id="ARBA00022825"/>
    </source>
</evidence>
<dbReference type="Pfam" id="PF03572">
    <property type="entry name" value="Peptidase_S41"/>
    <property type="match status" value="1"/>
</dbReference>
<proteinExistence type="inferred from homology"/>
<evidence type="ECO:0000259" key="6">
    <source>
        <dbReference type="PROSITE" id="PS50106"/>
    </source>
</evidence>
<dbReference type="InterPro" id="IPR036034">
    <property type="entry name" value="PDZ_sf"/>
</dbReference>
<dbReference type="SMART" id="SM00228">
    <property type="entry name" value="PDZ"/>
    <property type="match status" value="1"/>
</dbReference>
<gene>
    <name evidence="7" type="ORF">TALK_18430</name>
</gene>
<dbReference type="GO" id="GO:0007165">
    <property type="term" value="P:signal transduction"/>
    <property type="evidence" value="ECO:0007669"/>
    <property type="project" value="TreeGrafter"/>
</dbReference>
<evidence type="ECO:0000256" key="2">
    <source>
        <dbReference type="ARBA" id="ARBA00022670"/>
    </source>
</evidence>
<dbReference type="Pfam" id="PF17820">
    <property type="entry name" value="PDZ_6"/>
    <property type="match status" value="1"/>
</dbReference>
<reference evidence="7 8" key="1">
    <citation type="submission" date="2014-03" db="EMBL/GenBank/DDBJ databases">
        <title>The draft genome sequence of Thalassospira alkalitolerans JCM 18968.</title>
        <authorList>
            <person name="Lai Q."/>
            <person name="Shao Z."/>
        </authorList>
    </citation>
    <scope>NUCLEOTIDE SEQUENCE [LARGE SCALE GENOMIC DNA]</scope>
    <source>
        <strain evidence="7 8">JCM 18968</strain>
    </source>
</reference>
<dbReference type="InterPro" id="IPR041489">
    <property type="entry name" value="PDZ_6"/>
</dbReference>
<sequence length="504" mass="55202">MVVLRKGILPILFAVVISFAGTRLVACAGPVWPSDDEQRFLEAYRDHVGDTATRDQYDRADKLFVEAVQVLSDTYVENVDRPTFVKTAITSLETLETEDHTPIGVVGAALDDSLHDLDPHSAYMSDEMFRRLQESTEGSFAGVGIVISQDEDKQIRIVSPIDDTPAARAGLQPNDRITHIDGHDMKGEPISEAVRLMRGRIGDAVTLTVLRKEDSFDVTVKRARIEVPSVTASIIDNDLAYIRVSRFDASTLDQTREYLGMLNDKIGGTPRGLIVDLRRNPGGLLDSAADIADQFLSDGLIVATEGRGERKMRSYEADRSEYFKGVPMAVLLDRGSASGAELMAAALRENGRGVIIGERSFGKGSMQRIMPLTAGGGLKITTGYYTTPENHIVQGNGVVPDIEIKLEDEEDFGREVDLEHALPPRRRDPRRVLASMKAASCERDINVTRIGKAATNDAPAETEGDEVVTELQRDTVLECAVGYFGDGQLAVYRDQVEPLLRAGL</sequence>
<dbReference type="Gene3D" id="2.30.42.10">
    <property type="match status" value="1"/>
</dbReference>
<accession>A0A1Y2L782</accession>
<dbReference type="InterPro" id="IPR005151">
    <property type="entry name" value="Tail-specific_protease"/>
</dbReference>